<dbReference type="InterPro" id="IPR013907">
    <property type="entry name" value="Sds3"/>
</dbReference>
<feature type="region of interest" description="Disordered" evidence="6">
    <location>
        <begin position="1"/>
        <end position="21"/>
    </location>
</feature>
<accession>A0A507FM65</accession>
<organism evidence="7 8">
    <name type="scientific">Chytriomyces confervae</name>
    <dbReference type="NCBI Taxonomy" id="246404"/>
    <lineage>
        <taxon>Eukaryota</taxon>
        <taxon>Fungi</taxon>
        <taxon>Fungi incertae sedis</taxon>
        <taxon>Chytridiomycota</taxon>
        <taxon>Chytridiomycota incertae sedis</taxon>
        <taxon>Chytridiomycetes</taxon>
        <taxon>Chytridiales</taxon>
        <taxon>Chytriomycetaceae</taxon>
        <taxon>Chytriomyces</taxon>
    </lineage>
</organism>
<gene>
    <name evidence="7" type="ORF">CcCBS67573_g02324</name>
</gene>
<keyword evidence="4" id="KW-0804">Transcription</keyword>
<comment type="caution">
    <text evidence="7">The sequence shown here is derived from an EMBL/GenBank/DDBJ whole genome shotgun (WGS) entry which is preliminary data.</text>
</comment>
<dbReference type="Proteomes" id="UP000320333">
    <property type="component" value="Unassembled WGS sequence"/>
</dbReference>
<dbReference type="PANTHER" id="PTHR21964">
    <property type="entry name" value="BREAST CANCER METASTASIS-SUPPRESSOR 1"/>
    <property type="match status" value="1"/>
</dbReference>
<dbReference type="SMART" id="SM01401">
    <property type="entry name" value="Sds3"/>
    <property type="match status" value="1"/>
</dbReference>
<evidence type="ECO:0000256" key="2">
    <source>
        <dbReference type="ARBA" id="ARBA00022491"/>
    </source>
</evidence>
<keyword evidence="5" id="KW-0539">Nucleus</keyword>
<name>A0A507FM65_9FUNG</name>
<evidence type="ECO:0000313" key="8">
    <source>
        <dbReference type="Proteomes" id="UP000320333"/>
    </source>
</evidence>
<dbReference type="EMBL" id="QEAP01000047">
    <property type="protein sequence ID" value="TPX76406.1"/>
    <property type="molecule type" value="Genomic_DNA"/>
</dbReference>
<keyword evidence="8" id="KW-1185">Reference proteome</keyword>
<sequence>MDERERDDMPPAALSKKDKRAKDFTDRIDLIGREFQEGKERIYFEKLAAFKQELRDVQDGTHQEFEERVALLEFERKAAIKRAELLRNYQLECANSMYQAEKEAYDQEYLAEKQGLRDKILHQLEERRKKLKEDRENFDLTHEVASDAQKTMYTRKTTRAQAAKQPDDKNGYGRGKPKGKDKNGPTLPVTLKDQEVNEDFAELKRKLY</sequence>
<dbReference type="STRING" id="246404.A0A507FM65"/>
<evidence type="ECO:0000256" key="5">
    <source>
        <dbReference type="ARBA" id="ARBA00023242"/>
    </source>
</evidence>
<evidence type="ECO:0000313" key="7">
    <source>
        <dbReference type="EMBL" id="TPX76406.1"/>
    </source>
</evidence>
<keyword evidence="3" id="KW-0805">Transcription regulation</keyword>
<feature type="region of interest" description="Disordered" evidence="6">
    <location>
        <begin position="142"/>
        <end position="195"/>
    </location>
</feature>
<evidence type="ECO:0000256" key="4">
    <source>
        <dbReference type="ARBA" id="ARBA00023163"/>
    </source>
</evidence>
<dbReference type="AlphaFoldDB" id="A0A507FM65"/>
<protein>
    <submittedName>
        <fullName evidence="7">Uncharacterized protein</fullName>
    </submittedName>
</protein>
<evidence type="ECO:0000256" key="1">
    <source>
        <dbReference type="ARBA" id="ARBA00004123"/>
    </source>
</evidence>
<dbReference type="GO" id="GO:0010468">
    <property type="term" value="P:regulation of gene expression"/>
    <property type="evidence" value="ECO:0007669"/>
    <property type="project" value="UniProtKB-ARBA"/>
</dbReference>
<comment type="subcellular location">
    <subcellularLocation>
        <location evidence="1">Nucleus</location>
    </subcellularLocation>
</comment>
<keyword evidence="2" id="KW-0678">Repressor</keyword>
<evidence type="ECO:0000256" key="6">
    <source>
        <dbReference type="SAM" id="MobiDB-lite"/>
    </source>
</evidence>
<dbReference type="Pfam" id="PF08598">
    <property type="entry name" value="Sds3"/>
    <property type="match status" value="1"/>
</dbReference>
<evidence type="ECO:0000256" key="3">
    <source>
        <dbReference type="ARBA" id="ARBA00023015"/>
    </source>
</evidence>
<reference evidence="7 8" key="1">
    <citation type="journal article" date="2019" name="Sci. Rep.">
        <title>Comparative genomics of chytrid fungi reveal insights into the obligate biotrophic and pathogenic lifestyle of Synchytrium endobioticum.</title>
        <authorList>
            <person name="van de Vossenberg B.T.L.H."/>
            <person name="Warris S."/>
            <person name="Nguyen H.D.T."/>
            <person name="van Gent-Pelzer M.P.E."/>
            <person name="Joly D.L."/>
            <person name="van de Geest H.C."/>
            <person name="Bonants P.J.M."/>
            <person name="Smith D.S."/>
            <person name="Levesque C.A."/>
            <person name="van der Lee T.A.J."/>
        </authorList>
    </citation>
    <scope>NUCLEOTIDE SEQUENCE [LARGE SCALE GENOMIC DNA]</scope>
    <source>
        <strain evidence="7 8">CBS 675.73</strain>
    </source>
</reference>
<dbReference type="OrthoDB" id="70376at2759"/>
<dbReference type="GO" id="GO:0005654">
    <property type="term" value="C:nucleoplasm"/>
    <property type="evidence" value="ECO:0007669"/>
    <property type="project" value="UniProtKB-ARBA"/>
</dbReference>
<proteinExistence type="predicted"/>